<dbReference type="GO" id="GO:0007059">
    <property type="term" value="P:chromosome segregation"/>
    <property type="evidence" value="ECO:0007669"/>
    <property type="project" value="UniProtKB-KW"/>
</dbReference>
<gene>
    <name evidence="8" type="ORF">SCODWIG_03109</name>
</gene>
<evidence type="ECO:0000256" key="6">
    <source>
        <dbReference type="ARBA" id="ARBA00023242"/>
    </source>
</evidence>
<dbReference type="GO" id="GO:0005634">
    <property type="term" value="C:nucleus"/>
    <property type="evidence" value="ECO:0007669"/>
    <property type="project" value="UniProtKB-SubCell"/>
</dbReference>
<dbReference type="InterPro" id="IPR019440">
    <property type="entry name" value="MAU2"/>
</dbReference>
<comment type="similarity">
    <text evidence="2">Belongs to the SCC4/mau-2 family.</text>
</comment>
<evidence type="ECO:0000313" key="8">
    <source>
        <dbReference type="EMBL" id="SSD61348.1"/>
    </source>
</evidence>
<keyword evidence="6" id="KW-0539">Nucleus</keyword>
<evidence type="ECO:0000256" key="1">
    <source>
        <dbReference type="ARBA" id="ARBA00004123"/>
    </source>
</evidence>
<accession>A0A376B9J0</accession>
<evidence type="ECO:0000256" key="7">
    <source>
        <dbReference type="ARBA" id="ARBA00023306"/>
    </source>
</evidence>
<dbReference type="OrthoDB" id="4062938at2759"/>
<dbReference type="GO" id="GO:0007064">
    <property type="term" value="P:mitotic sister chromatid cohesion"/>
    <property type="evidence" value="ECO:0007669"/>
    <property type="project" value="InterPro"/>
</dbReference>
<evidence type="ECO:0000256" key="3">
    <source>
        <dbReference type="ARBA" id="ARBA00022618"/>
    </source>
</evidence>
<name>A0A376B9J0_9ASCO</name>
<dbReference type="Proteomes" id="UP000262825">
    <property type="component" value="Unassembled WGS sequence"/>
</dbReference>
<organism evidence="8 9">
    <name type="scientific">Saccharomycodes ludwigii</name>
    <dbReference type="NCBI Taxonomy" id="36035"/>
    <lineage>
        <taxon>Eukaryota</taxon>
        <taxon>Fungi</taxon>
        <taxon>Dikarya</taxon>
        <taxon>Ascomycota</taxon>
        <taxon>Saccharomycotina</taxon>
        <taxon>Saccharomycetes</taxon>
        <taxon>Saccharomycodales</taxon>
        <taxon>Saccharomycodaceae</taxon>
        <taxon>Saccharomycodes</taxon>
    </lineage>
</organism>
<evidence type="ECO:0000256" key="2">
    <source>
        <dbReference type="ARBA" id="ARBA00008585"/>
    </source>
</evidence>
<keyword evidence="3" id="KW-0132">Cell division</keyword>
<dbReference type="AlphaFoldDB" id="A0A376B9J0"/>
<keyword evidence="7" id="KW-0131">Cell cycle</keyword>
<keyword evidence="5" id="KW-0159">Chromosome partition</keyword>
<dbReference type="VEuPathDB" id="FungiDB:SCODWIG_03109"/>
<keyword evidence="4" id="KW-0498">Mitosis</keyword>
<dbReference type="Pfam" id="PF10345">
    <property type="entry name" value="Cohesin_load"/>
    <property type="match status" value="1"/>
</dbReference>
<dbReference type="EMBL" id="UFAJ01000663">
    <property type="protein sequence ID" value="SSD61348.1"/>
    <property type="molecule type" value="Genomic_DNA"/>
</dbReference>
<protein>
    <submittedName>
        <fullName evidence="8">Uncharacterized protein</fullName>
    </submittedName>
</protein>
<evidence type="ECO:0000256" key="4">
    <source>
        <dbReference type="ARBA" id="ARBA00022776"/>
    </source>
</evidence>
<proteinExistence type="inferred from homology"/>
<evidence type="ECO:0000313" key="9">
    <source>
        <dbReference type="Proteomes" id="UP000262825"/>
    </source>
</evidence>
<sequence length="706" mass="83055">MVQEKSIDGSIPNNNTPIHDTKTEQQFIILEQFQKYQPNVIYQLAKEYENHAIKSFHRIKTEYQLRQYYTLLSNAIKCYQYLKNGFQLSPKQDCQITIELCSLIITYCQDDYTTSISFNKHEYDDKKCMDTNIDLVRRYLDSCKMKLVSLNNADYFENIMNLELMLNFIIPVNIGSTNDIKTSINNCKRVQRNLQNESDNIIKMNVPRTSNYIILVTKWKLIFEMAEIELKATGTPIALDSSLLYDYKKILSHCNDLNLQQTLFYQYLLLSFINFCLEEHIDYVSIKDIYQLFKDYEFTCVEFNMWKSILTILYKISNDQNISENLEQFKFDLNKNKQYLITCSKITLDLFPLEINTIIFQYTNLKILISLFQSVSYLVNCHDKSSNFSTKLLPKCVKFFALDDFKKMEKMNNAFRNVSSLSVYQKLQNKMLELVEFYMGWESLLSTIAEDTITSDKDVIDSDDTIYKKVLKVSKLQLSSKKYSNIATILIENYTHILQDIDCTNNDVTTKVKYYDLKLYCLFNLYMLHCNCNNLDIAANQIEPEILKIMPSFESNNLIRCTWILIWIITHFKPFIEVPLVSIINDTDIKQRIITELENFIKVNVVKSSSPPIDPIIIKKYKLKKSELLFFLMEIVGSFIVFHKTEDKEQYLQQAFQLGKHSKTINDHLLYVCGLACLNNSILLYDKKKILIMKNKLKRIVEKLQN</sequence>
<comment type="subcellular location">
    <subcellularLocation>
        <location evidence="1">Nucleus</location>
    </subcellularLocation>
</comment>
<keyword evidence="9" id="KW-1185">Reference proteome</keyword>
<dbReference type="GO" id="GO:0051301">
    <property type="term" value="P:cell division"/>
    <property type="evidence" value="ECO:0007669"/>
    <property type="project" value="UniProtKB-KW"/>
</dbReference>
<evidence type="ECO:0000256" key="5">
    <source>
        <dbReference type="ARBA" id="ARBA00022829"/>
    </source>
</evidence>
<reference evidence="9" key="1">
    <citation type="submission" date="2018-06" db="EMBL/GenBank/DDBJ databases">
        <authorList>
            <person name="Guldener U."/>
        </authorList>
    </citation>
    <scope>NUCLEOTIDE SEQUENCE [LARGE SCALE GENOMIC DNA]</scope>
    <source>
        <strain evidence="9">UTAD17</strain>
    </source>
</reference>